<sequence>MPWRLKTATESRASCSTCACAGSAGQLWRPGSTGTRVKGIWWSDRTWANTSRTPATTTRAPRQDLRGAGHNTCHVTTWQHVDVLVAVHVEGGVTRQLPEQTHLGPQLQLHLEGNTRLAWRKPIFPRRKPCWSVSVKAGRLTGRPSDRLAWRPMGMLCLRGGARGETTFRTPSFSICRLFGGAGVDQQRDVGDASGLEAVHDALVPPGAVAEVIARHHQHHSGLRHHCGSPWGGLHPLEVGCERRQRLLGFRGFL</sequence>
<name>A0A4Z2H489_9TELE</name>
<evidence type="ECO:0000313" key="1">
    <source>
        <dbReference type="EMBL" id="TNN59712.1"/>
    </source>
</evidence>
<evidence type="ECO:0000313" key="2">
    <source>
        <dbReference type="Proteomes" id="UP000314294"/>
    </source>
</evidence>
<keyword evidence="2" id="KW-1185">Reference proteome</keyword>
<dbReference type="Proteomes" id="UP000314294">
    <property type="component" value="Unassembled WGS sequence"/>
</dbReference>
<dbReference type="AlphaFoldDB" id="A0A4Z2H489"/>
<comment type="caution">
    <text evidence="1">The sequence shown here is derived from an EMBL/GenBank/DDBJ whole genome shotgun (WGS) entry which is preliminary data.</text>
</comment>
<accession>A0A4Z2H489</accession>
<organism evidence="1 2">
    <name type="scientific">Liparis tanakae</name>
    <name type="common">Tanaka's snailfish</name>
    <dbReference type="NCBI Taxonomy" id="230148"/>
    <lineage>
        <taxon>Eukaryota</taxon>
        <taxon>Metazoa</taxon>
        <taxon>Chordata</taxon>
        <taxon>Craniata</taxon>
        <taxon>Vertebrata</taxon>
        <taxon>Euteleostomi</taxon>
        <taxon>Actinopterygii</taxon>
        <taxon>Neopterygii</taxon>
        <taxon>Teleostei</taxon>
        <taxon>Neoteleostei</taxon>
        <taxon>Acanthomorphata</taxon>
        <taxon>Eupercaria</taxon>
        <taxon>Perciformes</taxon>
        <taxon>Cottioidei</taxon>
        <taxon>Cottales</taxon>
        <taxon>Liparidae</taxon>
        <taxon>Liparis</taxon>
    </lineage>
</organism>
<proteinExistence type="predicted"/>
<protein>
    <submittedName>
        <fullName evidence="1">Uncharacterized protein</fullName>
    </submittedName>
</protein>
<gene>
    <name evidence="1" type="ORF">EYF80_030083</name>
</gene>
<dbReference type="EMBL" id="SRLO01000350">
    <property type="protein sequence ID" value="TNN59712.1"/>
    <property type="molecule type" value="Genomic_DNA"/>
</dbReference>
<reference evidence="1 2" key="1">
    <citation type="submission" date="2019-03" db="EMBL/GenBank/DDBJ databases">
        <title>First draft genome of Liparis tanakae, snailfish: a comprehensive survey of snailfish specific genes.</title>
        <authorList>
            <person name="Kim W."/>
            <person name="Song I."/>
            <person name="Jeong J.-H."/>
            <person name="Kim D."/>
            <person name="Kim S."/>
            <person name="Ryu S."/>
            <person name="Song J.Y."/>
            <person name="Lee S.K."/>
        </authorList>
    </citation>
    <scope>NUCLEOTIDE SEQUENCE [LARGE SCALE GENOMIC DNA]</scope>
    <source>
        <tissue evidence="1">Muscle</tissue>
    </source>
</reference>